<organism evidence="1 2">
    <name type="scientific">Novosphingobium mangrovi</name>
    <name type="common">ex Huang et al. 2023</name>
    <dbReference type="NCBI Taxonomy" id="2976432"/>
    <lineage>
        <taxon>Bacteria</taxon>
        <taxon>Pseudomonadati</taxon>
        <taxon>Pseudomonadota</taxon>
        <taxon>Alphaproteobacteria</taxon>
        <taxon>Sphingomonadales</taxon>
        <taxon>Sphingomonadaceae</taxon>
        <taxon>Novosphingobium</taxon>
    </lineage>
</organism>
<evidence type="ECO:0000313" key="2">
    <source>
        <dbReference type="Proteomes" id="UP001165583"/>
    </source>
</evidence>
<dbReference type="EMBL" id="JANZXA010000021">
    <property type="protein sequence ID" value="MCT2401821.1"/>
    <property type="molecule type" value="Genomic_DNA"/>
</dbReference>
<name>A0ABT2IAG2_9SPHN</name>
<sequence>MSEAKIMPSLSPRRAQLAGFEHAYAVALQRRRHSGVCQFIIETGNPMQPFRTSSRTPGNDETILALVA</sequence>
<dbReference type="RefSeq" id="WP_260047796.1">
    <property type="nucleotide sequence ID" value="NZ_JANZXA010000021.1"/>
</dbReference>
<proteinExistence type="predicted"/>
<dbReference type="Proteomes" id="UP001165583">
    <property type="component" value="Unassembled WGS sequence"/>
</dbReference>
<protein>
    <submittedName>
        <fullName evidence="1">Uncharacterized protein</fullName>
    </submittedName>
</protein>
<evidence type="ECO:0000313" key="1">
    <source>
        <dbReference type="EMBL" id="MCT2401821.1"/>
    </source>
</evidence>
<gene>
    <name evidence="1" type="ORF">NZK81_19915</name>
</gene>
<accession>A0ABT2IAG2</accession>
<reference evidence="1" key="1">
    <citation type="submission" date="2022-09" db="EMBL/GenBank/DDBJ databases">
        <title>Novosphingobium sp. Nov., a polycyclic aromatic hydrocarbon-degrading bacterium isolated form mangrove sediments in HongKong.</title>
        <authorList>
            <person name="Hu Z."/>
        </authorList>
    </citation>
    <scope>NUCLEOTIDE SEQUENCE</scope>
    <source>
        <strain evidence="1">HK4-1</strain>
    </source>
</reference>
<comment type="caution">
    <text evidence="1">The sequence shown here is derived from an EMBL/GenBank/DDBJ whole genome shotgun (WGS) entry which is preliminary data.</text>
</comment>
<keyword evidence="2" id="KW-1185">Reference proteome</keyword>